<protein>
    <submittedName>
        <fullName evidence="2">Uncharacterized protein</fullName>
    </submittedName>
</protein>
<sequence length="177" mass="19998">MSDRLDRLFPSTDHRLTYGPFRFSASKSRLDRFPISSSAESVSDHWVKNCLSAKNGQEGGGQRQNRLSALPAPQDQEDSPDVITASDTNYGRPARTVILSTVRRLEAREEKKVKNPSSRTQQGSISSSPEIERFLREIRDQVQVLSIQITHRSIPDLQFSSISGESSFFEDYSDMFI</sequence>
<dbReference type="Gramene" id="PGSC0003DMT400091334">
    <property type="protein sequence ID" value="PGSC0003DMT400091334"/>
    <property type="gene ID" value="PGSC0003DMG400040905"/>
</dbReference>
<organism evidence="2 3">
    <name type="scientific">Solanum tuberosum</name>
    <name type="common">Potato</name>
    <dbReference type="NCBI Taxonomy" id="4113"/>
    <lineage>
        <taxon>Eukaryota</taxon>
        <taxon>Viridiplantae</taxon>
        <taxon>Streptophyta</taxon>
        <taxon>Embryophyta</taxon>
        <taxon>Tracheophyta</taxon>
        <taxon>Spermatophyta</taxon>
        <taxon>Magnoliopsida</taxon>
        <taxon>eudicotyledons</taxon>
        <taxon>Gunneridae</taxon>
        <taxon>Pentapetalae</taxon>
        <taxon>asterids</taxon>
        <taxon>lamiids</taxon>
        <taxon>Solanales</taxon>
        <taxon>Solanaceae</taxon>
        <taxon>Solanoideae</taxon>
        <taxon>Solaneae</taxon>
        <taxon>Solanum</taxon>
    </lineage>
</organism>
<evidence type="ECO:0000313" key="2">
    <source>
        <dbReference type="EnsemblPlants" id="PGSC0003DMT400091334"/>
    </source>
</evidence>
<dbReference type="Proteomes" id="UP000011115">
    <property type="component" value="Unassembled WGS sequence"/>
</dbReference>
<dbReference type="AlphaFoldDB" id="M1DMD1"/>
<evidence type="ECO:0000256" key="1">
    <source>
        <dbReference type="SAM" id="MobiDB-lite"/>
    </source>
</evidence>
<reference evidence="3" key="1">
    <citation type="journal article" date="2011" name="Nature">
        <title>Genome sequence and analysis of the tuber crop potato.</title>
        <authorList>
            <consortium name="The Potato Genome Sequencing Consortium"/>
        </authorList>
    </citation>
    <scope>NUCLEOTIDE SEQUENCE [LARGE SCALE GENOMIC DNA]</scope>
    <source>
        <strain evidence="3">cv. DM1-3 516 R44</strain>
    </source>
</reference>
<feature type="compositionally biased region" description="Low complexity" evidence="1">
    <location>
        <begin position="117"/>
        <end position="128"/>
    </location>
</feature>
<dbReference type="InParanoid" id="M1DMD1"/>
<keyword evidence="3" id="KW-1185">Reference proteome</keyword>
<feature type="region of interest" description="Disordered" evidence="1">
    <location>
        <begin position="53"/>
        <end position="88"/>
    </location>
</feature>
<dbReference type="PaxDb" id="4113-PGSC0003DMT400091334"/>
<evidence type="ECO:0000313" key="3">
    <source>
        <dbReference type="Proteomes" id="UP000011115"/>
    </source>
</evidence>
<name>M1DMD1_SOLTU</name>
<dbReference type="EnsemblPlants" id="PGSC0003DMT400091334">
    <property type="protein sequence ID" value="PGSC0003DMT400091334"/>
    <property type="gene ID" value="PGSC0003DMG400040905"/>
</dbReference>
<accession>M1DMD1</accession>
<reference evidence="2" key="2">
    <citation type="submission" date="2015-06" db="UniProtKB">
        <authorList>
            <consortium name="EnsemblPlants"/>
        </authorList>
    </citation>
    <scope>IDENTIFICATION</scope>
    <source>
        <strain evidence="2">DM1-3 516 R44</strain>
    </source>
</reference>
<proteinExistence type="predicted"/>
<feature type="region of interest" description="Disordered" evidence="1">
    <location>
        <begin position="108"/>
        <end position="128"/>
    </location>
</feature>
<dbReference type="HOGENOM" id="CLU_1520444_0_0_1"/>